<dbReference type="Gene3D" id="3.40.50.1820">
    <property type="entry name" value="alpha/beta hydrolase"/>
    <property type="match status" value="1"/>
</dbReference>
<evidence type="ECO:0000256" key="3">
    <source>
        <dbReference type="RuleBase" id="RU361235"/>
    </source>
</evidence>
<reference evidence="6" key="1">
    <citation type="journal article" date="2011" name="Nat. Commun.">
        <title>Effector diversification within compartments of the Leptosphaeria maculans genome affected by Repeat-Induced Point mutations.</title>
        <authorList>
            <person name="Rouxel T."/>
            <person name="Grandaubert J."/>
            <person name="Hane J.K."/>
            <person name="Hoede C."/>
            <person name="van de Wouw A.P."/>
            <person name="Couloux A."/>
            <person name="Dominguez V."/>
            <person name="Anthouard V."/>
            <person name="Bally P."/>
            <person name="Bourras S."/>
            <person name="Cozijnsen A.J."/>
            <person name="Ciuffetti L.M."/>
            <person name="Degrave A."/>
            <person name="Dilmaghani A."/>
            <person name="Duret L."/>
            <person name="Fudal I."/>
            <person name="Goodwin S.B."/>
            <person name="Gout L."/>
            <person name="Glaser N."/>
            <person name="Linglin J."/>
            <person name="Kema G.H.J."/>
            <person name="Lapalu N."/>
            <person name="Lawrence C.B."/>
            <person name="May K."/>
            <person name="Meyer M."/>
            <person name="Ollivier B."/>
            <person name="Poulain J."/>
            <person name="Schoch C.L."/>
            <person name="Simon A."/>
            <person name="Spatafora J.W."/>
            <person name="Stachowiak A."/>
            <person name="Turgeon B.G."/>
            <person name="Tyler B.M."/>
            <person name="Vincent D."/>
            <person name="Weissenbach J."/>
            <person name="Amselem J."/>
            <person name="Quesneville H."/>
            <person name="Oliver R.P."/>
            <person name="Wincker P."/>
            <person name="Balesdent M.-H."/>
            <person name="Howlett B.J."/>
        </authorList>
    </citation>
    <scope>NUCLEOTIDE SEQUENCE [LARGE SCALE GENOMIC DNA]</scope>
    <source>
        <strain evidence="6">JN3 / isolate v23.1.3 / race Av1-4-5-6-7-8</strain>
    </source>
</reference>
<evidence type="ECO:0000256" key="1">
    <source>
        <dbReference type="ARBA" id="ARBA00005964"/>
    </source>
</evidence>
<feature type="domain" description="Carboxylesterase type B" evidence="4">
    <location>
        <begin position="31"/>
        <end position="531"/>
    </location>
</feature>
<dbReference type="STRING" id="985895.E5AFS8"/>
<feature type="signal peptide" evidence="3">
    <location>
        <begin position="1"/>
        <end position="22"/>
    </location>
</feature>
<dbReference type="OrthoDB" id="6846267at2759"/>
<sequence>MRPPTLLLAALTLTLSPTPTLASQEIALQGYGRFLGTTISTSLTNKTLATSVDAWLGIDFASQPVGEARFAVVGPPAPFEGVREAGRYGLACVQWEGALAYGQGEACLNMNVFRTKGVADGEEKLPVLVWVHGGGFVTGSARSFDGPSFVANSKEPMIVVTFNYRLNSLGFLPSPAMERLGLLNLGLRDQETLFQFVQAHISAFGGDPERVTLGGHSAGAHSVGIHLFHNYNKTAGPAPLFSQAILESGSVTARSFPSASYPLYQAQFARYLDMIGCGSEANSSDASLLSCLRSAPIDAISNASTTVFFESNYAITWPFQPTLGGPLFEQRGSASGVNGNFYSIPIITTNVRDEGKWHAPGDLVTNDDFLGFLHNLLPNLSAQDLSDLAVLYPDPATTPISDSPYAYSPNSTQYDRISAALSDYMYICPGQETAVRLSAAESSPPVFKLNFAVNNTFPPWQGIPHTADGRYIWAEQGGVGGVQHPDVGTLLHSYLANFVVSGDPNGKGGMNSNGLNGSVPATPTPYWPPYVDAWEEGKPGLQLVMRPFGQTAVESDAGRRVQCEWWRDAERAVRLEK</sequence>
<evidence type="ECO:0000313" key="5">
    <source>
        <dbReference type="EMBL" id="CBY02067.1"/>
    </source>
</evidence>
<dbReference type="eggNOG" id="KOG4389">
    <property type="taxonomic scope" value="Eukaryota"/>
</dbReference>
<dbReference type="InParanoid" id="E5AFS8"/>
<dbReference type="Proteomes" id="UP000002668">
    <property type="component" value="Genome"/>
</dbReference>
<evidence type="ECO:0000256" key="2">
    <source>
        <dbReference type="ARBA" id="ARBA00022801"/>
    </source>
</evidence>
<accession>E5AFS8</accession>
<keyword evidence="3" id="KW-0732">Signal</keyword>
<dbReference type="InterPro" id="IPR019826">
    <property type="entry name" value="Carboxylesterase_B_AS"/>
</dbReference>
<keyword evidence="6" id="KW-1185">Reference proteome</keyword>
<dbReference type="ESTHER" id="lepmc-e5afs8">
    <property type="family name" value="Fungal_carboxylesterase_lipase"/>
</dbReference>
<dbReference type="Pfam" id="PF00135">
    <property type="entry name" value="COesterase"/>
    <property type="match status" value="1"/>
</dbReference>
<feature type="chain" id="PRO_5005128131" description="Carboxylic ester hydrolase" evidence="3">
    <location>
        <begin position="23"/>
        <end position="577"/>
    </location>
</feature>
<protein>
    <recommendedName>
        <fullName evidence="3">Carboxylic ester hydrolase</fullName>
        <ecNumber evidence="3">3.1.1.-</ecNumber>
    </recommendedName>
</protein>
<dbReference type="GeneID" id="13286349"/>
<organism evidence="5 6">
    <name type="scientific">Leptosphaeria maculans (strain JN3 / isolate v23.1.3 / race Av1-4-5-6-7-8)</name>
    <name type="common">Blackleg fungus</name>
    <name type="synonym">Phoma lingam</name>
    <dbReference type="NCBI Taxonomy" id="985895"/>
    <lineage>
        <taxon>Eukaryota</taxon>
        <taxon>Fungi</taxon>
        <taxon>Dikarya</taxon>
        <taxon>Ascomycota</taxon>
        <taxon>Pezizomycotina</taxon>
        <taxon>Dothideomycetes</taxon>
        <taxon>Pleosporomycetidae</taxon>
        <taxon>Pleosporales</taxon>
        <taxon>Pleosporineae</taxon>
        <taxon>Leptosphaeriaceae</taxon>
        <taxon>Plenodomus</taxon>
        <taxon>Plenodomus lingam/Leptosphaeria maculans species complex</taxon>
    </lineage>
</organism>
<dbReference type="InterPro" id="IPR002018">
    <property type="entry name" value="CarbesteraseB"/>
</dbReference>
<dbReference type="SUPFAM" id="SSF53474">
    <property type="entry name" value="alpha/beta-Hydrolases"/>
    <property type="match status" value="1"/>
</dbReference>
<name>E5AFS8_LEPMJ</name>
<dbReference type="HOGENOM" id="CLU_006586_10_3_1"/>
<dbReference type="PROSITE" id="PS00122">
    <property type="entry name" value="CARBOXYLESTERASE_B_1"/>
    <property type="match status" value="1"/>
</dbReference>
<gene>
    <name evidence="5" type="ORF">LEMA_P008540.1</name>
</gene>
<keyword evidence="2 3" id="KW-0378">Hydrolase</keyword>
<comment type="similarity">
    <text evidence="1 3">Belongs to the type-B carboxylesterase/lipase family.</text>
</comment>
<dbReference type="InterPro" id="IPR050309">
    <property type="entry name" value="Type-B_Carboxylest/Lipase"/>
</dbReference>
<dbReference type="EMBL" id="FP929139">
    <property type="protein sequence ID" value="CBY02067.1"/>
    <property type="molecule type" value="Genomic_DNA"/>
</dbReference>
<dbReference type="AlphaFoldDB" id="E5AFS8"/>
<dbReference type="OMA" id="QCEWWRD"/>
<dbReference type="InterPro" id="IPR029058">
    <property type="entry name" value="AB_hydrolase_fold"/>
</dbReference>
<dbReference type="PANTHER" id="PTHR11559">
    <property type="entry name" value="CARBOXYLESTERASE"/>
    <property type="match status" value="1"/>
</dbReference>
<dbReference type="EC" id="3.1.1.-" evidence="3"/>
<dbReference type="GO" id="GO:0016787">
    <property type="term" value="F:hydrolase activity"/>
    <property type="evidence" value="ECO:0007669"/>
    <property type="project" value="UniProtKB-KW"/>
</dbReference>
<evidence type="ECO:0000259" key="4">
    <source>
        <dbReference type="Pfam" id="PF00135"/>
    </source>
</evidence>
<evidence type="ECO:0000313" key="6">
    <source>
        <dbReference type="Proteomes" id="UP000002668"/>
    </source>
</evidence>
<proteinExistence type="inferred from homology"/>
<dbReference type="VEuPathDB" id="FungiDB:LEMA_P008540.1"/>